<dbReference type="EMBL" id="LUAX01000001">
    <property type="protein sequence ID" value="OAN00860.1"/>
    <property type="molecule type" value="Genomic_DNA"/>
</dbReference>
<dbReference type="InterPro" id="IPR001638">
    <property type="entry name" value="Solute-binding_3/MltF_N"/>
</dbReference>
<organism evidence="5 6">
    <name type="scientific">Vibrio europaeus</name>
    <dbReference type="NCBI Taxonomy" id="300876"/>
    <lineage>
        <taxon>Bacteria</taxon>
        <taxon>Pseudomonadati</taxon>
        <taxon>Pseudomonadota</taxon>
        <taxon>Gammaproteobacteria</taxon>
        <taxon>Vibrionales</taxon>
        <taxon>Vibrionaceae</taxon>
        <taxon>Vibrio</taxon>
        <taxon>Vibrio oreintalis group</taxon>
    </lineage>
</organism>
<dbReference type="OrthoDB" id="9180959at2"/>
<dbReference type="CDD" id="cd01949">
    <property type="entry name" value="GGDEF"/>
    <property type="match status" value="1"/>
</dbReference>
<dbReference type="PANTHER" id="PTHR35936:SF37">
    <property type="entry name" value="AMINO ACID ABC TRANSPORTER SUBSTRATE-BINDING PROTEIN"/>
    <property type="match status" value="1"/>
</dbReference>
<evidence type="ECO:0000313" key="5">
    <source>
        <dbReference type="EMBL" id="OAN00860.1"/>
    </source>
</evidence>
<dbReference type="PROSITE" id="PS50887">
    <property type="entry name" value="GGDEF"/>
    <property type="match status" value="1"/>
</dbReference>
<evidence type="ECO:0000313" key="4">
    <source>
        <dbReference type="EMBL" id="MDC5741424.1"/>
    </source>
</evidence>
<comment type="similarity">
    <text evidence="1">Belongs to the bacterial solute-binding protein 3 family.</text>
</comment>
<dbReference type="NCBIfam" id="TIGR00254">
    <property type="entry name" value="GGDEF"/>
    <property type="match status" value="1"/>
</dbReference>
<evidence type="ECO:0000256" key="2">
    <source>
        <dbReference type="ARBA" id="ARBA00022729"/>
    </source>
</evidence>
<dbReference type="AlphaFoldDB" id="A0A178JGP8"/>
<reference evidence="5 6" key="1">
    <citation type="submission" date="2016-03" db="EMBL/GenBank/DDBJ databases">
        <title>Draft genome sequence of the Vibrio tubiashii subs. europaeus.</title>
        <authorList>
            <person name="Spinard E."/>
            <person name="Dubert J."/>
            <person name="Nelson D.R."/>
            <person name="Barja J.L."/>
        </authorList>
    </citation>
    <scope>NUCLEOTIDE SEQUENCE [LARGE SCALE GENOMIC DNA]</scope>
    <source>
        <strain evidence="6">PP-638</strain>
        <strain evidence="5">PP2-638</strain>
    </source>
</reference>
<reference evidence="4" key="2">
    <citation type="submission" date="2022-11" db="EMBL/GenBank/DDBJ databases">
        <title>Role of the vibriolysin VemA secreted by the emergent pathogen Vibrio europaeus in the colonization of Manila clam mucus.</title>
        <authorList>
            <person name="Martinez C."/>
            <person name="Rodriguez S."/>
            <person name="Vences A."/>
            <person name="Barja J.L."/>
            <person name="Toranzo A.E."/>
            <person name="Dubert J."/>
        </authorList>
    </citation>
    <scope>NUCLEOTIDE SEQUENCE</scope>
    <source>
        <strain evidence="4">3454</strain>
    </source>
</reference>
<protein>
    <submittedName>
        <fullName evidence="5">Diguanylate cyclase</fullName>
    </submittedName>
    <submittedName>
        <fullName evidence="4">GGDEF domain-containing protein</fullName>
    </submittedName>
</protein>
<evidence type="ECO:0000313" key="6">
    <source>
        <dbReference type="Proteomes" id="UP000094761"/>
    </source>
</evidence>
<sequence>MGLIWRTTLLIMTIFSAPVAMSSVAYKVGIEADDFVTRTLFDAVSERFGIEIEYVYYPSFNDILEAVKLGNADFAANVTFTPERAESFDFSSPTNIEFTYLYSLQNATLASAKVIGIPQGTIYGELISVNYPDITQIEYTGHDHAKALLEQNKVDGIVDAINQLKPMLLAGYDAQLLNNQLSIKPVSIIAPKDVHRDLLATIEAYIHTAEIQKRLRESVKQYQFELRQQALRQSVIDSNLNINRTYKVKLEHVGQYTVYHKDGQVTGISADVVMQSCQILMLNCQVVSNADETWGSMYQDFVAKRIDIIAPLIVSEPRKQIAEFSDPYYFPEVVMIKREGYKANVYSNVSELIVEQIGVLKDDFFADLLSQLLPNKELKSFSTSQQLYTALLNGDIDFMATSRASFNKKLRESKDLLPLEEDQLIGSFYRSDVAIGFVKNEVGAELAPLFSRAIKMLDIASTVERYDYQPNWRATLQAEQAFSRKSHILFVMVIGFMLIVSMYLHSQSNTDPLTRLKNRRAMHQRFRTGVSADMTVIYLDVNHFKHINDTYGHEVGDLVLKSVAEHIERVWKGRCYRIGGDEFILVGKVEKQSVCTMLEKLKVVPFSSQAYKLSFDISIAIGISLPRRTFMSLQEVLNEADEAMYQHKQQSKQCANEDISEGKNVHYLN</sequence>
<dbReference type="RefSeq" id="WP_069666745.1">
    <property type="nucleotide sequence ID" value="NZ_JAPFIM010000026.1"/>
</dbReference>
<dbReference type="InterPro" id="IPR000160">
    <property type="entry name" value="GGDEF_dom"/>
</dbReference>
<dbReference type="InterPro" id="IPR043128">
    <property type="entry name" value="Rev_trsase/Diguanyl_cyclase"/>
</dbReference>
<dbReference type="SMART" id="SM00062">
    <property type="entry name" value="PBPb"/>
    <property type="match status" value="2"/>
</dbReference>
<dbReference type="EMBL" id="JAPFIT010000018">
    <property type="protein sequence ID" value="MDC5741424.1"/>
    <property type="molecule type" value="Genomic_DNA"/>
</dbReference>
<dbReference type="Gene3D" id="3.40.190.10">
    <property type="entry name" value="Periplasmic binding protein-like II"/>
    <property type="match status" value="4"/>
</dbReference>
<keyword evidence="2" id="KW-0732">Signal</keyword>
<dbReference type="Pfam" id="PF00497">
    <property type="entry name" value="SBP_bac_3"/>
    <property type="match status" value="2"/>
</dbReference>
<dbReference type="Gene3D" id="3.30.70.270">
    <property type="match status" value="1"/>
</dbReference>
<dbReference type="InterPro" id="IPR029787">
    <property type="entry name" value="Nucleotide_cyclase"/>
</dbReference>
<dbReference type="SUPFAM" id="SSF55073">
    <property type="entry name" value="Nucleotide cyclase"/>
    <property type="match status" value="1"/>
</dbReference>
<dbReference type="PANTHER" id="PTHR35936">
    <property type="entry name" value="MEMBRANE-BOUND LYTIC MUREIN TRANSGLYCOSYLASE F"/>
    <property type="match status" value="1"/>
</dbReference>
<accession>A0A178JGP8</accession>
<dbReference type="SUPFAM" id="SSF53850">
    <property type="entry name" value="Periplasmic binding protein-like II"/>
    <property type="match status" value="2"/>
</dbReference>
<dbReference type="Pfam" id="PF00990">
    <property type="entry name" value="GGDEF"/>
    <property type="match status" value="1"/>
</dbReference>
<name>A0A178JGP8_9VIBR</name>
<dbReference type="Proteomes" id="UP000094761">
    <property type="component" value="Unassembled WGS sequence"/>
</dbReference>
<evidence type="ECO:0000313" key="7">
    <source>
        <dbReference type="Proteomes" id="UP001150001"/>
    </source>
</evidence>
<dbReference type="Proteomes" id="UP001150001">
    <property type="component" value="Unassembled WGS sequence"/>
</dbReference>
<proteinExistence type="inferred from homology"/>
<keyword evidence="7" id="KW-1185">Reference proteome</keyword>
<gene>
    <name evidence="5" type="ORF">AZ468_06955</name>
    <name evidence="4" type="ORF">OPW20_15235</name>
</gene>
<dbReference type="SMART" id="SM00267">
    <property type="entry name" value="GGDEF"/>
    <property type="match status" value="1"/>
</dbReference>
<evidence type="ECO:0000256" key="1">
    <source>
        <dbReference type="ARBA" id="ARBA00010333"/>
    </source>
</evidence>
<dbReference type="GeneID" id="78075420"/>
<feature type="domain" description="GGDEF" evidence="3">
    <location>
        <begin position="532"/>
        <end position="669"/>
    </location>
</feature>
<evidence type="ECO:0000259" key="3">
    <source>
        <dbReference type="PROSITE" id="PS50887"/>
    </source>
</evidence>
<comment type="caution">
    <text evidence="5">The sequence shown here is derived from an EMBL/GenBank/DDBJ whole genome shotgun (WGS) entry which is preliminary data.</text>
</comment>